<keyword evidence="1" id="KW-1133">Transmembrane helix</keyword>
<sequence length="209" mass="24316">MKTVRYTFIILFGIILTFIMLMFEFSIWIIYLCVVILLLLFVVVPQLYTLYKSNNLKKIERYLEENKRKVLFAYPLAIKTGNHDLIVQAIQAVLDKYKQPYMQEVYKTNLALFEDDLAKTDHLAQQISKEPLRTYYLAYVEALKGNIEEASVLKENLPTGWMQHAIEAIIAKEQGNTKSFHQEANLSIASARGIQKFTLLYSFKNMKNS</sequence>
<feature type="transmembrane region" description="Helical" evidence="1">
    <location>
        <begin position="29"/>
        <end position="51"/>
    </location>
</feature>
<dbReference type="EMBL" id="QKZI01000002">
    <property type="protein sequence ID" value="PZX05815.1"/>
    <property type="molecule type" value="Genomic_DNA"/>
</dbReference>
<accession>A0A2W7MMV1</accession>
<dbReference type="AlphaFoldDB" id="A0A2W7MMV1"/>
<evidence type="ECO:0000256" key="1">
    <source>
        <dbReference type="SAM" id="Phobius"/>
    </source>
</evidence>
<dbReference type="Proteomes" id="UP000248646">
    <property type="component" value="Unassembled WGS sequence"/>
</dbReference>
<feature type="transmembrane region" description="Helical" evidence="1">
    <location>
        <begin position="7"/>
        <end position="23"/>
    </location>
</feature>
<dbReference type="RefSeq" id="WP_111439256.1">
    <property type="nucleotide sequence ID" value="NZ_QKZI01000002.1"/>
</dbReference>
<proteinExistence type="predicted"/>
<keyword evidence="1" id="KW-0812">Transmembrane</keyword>
<evidence type="ECO:0000313" key="3">
    <source>
        <dbReference type="Proteomes" id="UP000248646"/>
    </source>
</evidence>
<organism evidence="2 3">
    <name type="scientific">Psychrobacillus insolitus</name>
    <dbReference type="NCBI Taxonomy" id="1461"/>
    <lineage>
        <taxon>Bacteria</taxon>
        <taxon>Bacillati</taxon>
        <taxon>Bacillota</taxon>
        <taxon>Bacilli</taxon>
        <taxon>Bacillales</taxon>
        <taxon>Bacillaceae</taxon>
        <taxon>Psychrobacillus</taxon>
    </lineage>
</organism>
<dbReference type="OrthoDB" id="2449283at2"/>
<protein>
    <submittedName>
        <fullName evidence="2">Uncharacterized protein</fullName>
    </submittedName>
</protein>
<comment type="caution">
    <text evidence="2">The sequence shown here is derived from an EMBL/GenBank/DDBJ whole genome shotgun (WGS) entry which is preliminary data.</text>
</comment>
<keyword evidence="3" id="KW-1185">Reference proteome</keyword>
<keyword evidence="1" id="KW-0472">Membrane</keyword>
<name>A0A2W7MMV1_9BACI</name>
<evidence type="ECO:0000313" key="2">
    <source>
        <dbReference type="EMBL" id="PZX05815.1"/>
    </source>
</evidence>
<reference evidence="2 3" key="1">
    <citation type="submission" date="2018-06" db="EMBL/GenBank/DDBJ databases">
        <title>Genomic Encyclopedia of Type Strains, Phase IV (KMG-IV): sequencing the most valuable type-strain genomes for metagenomic binning, comparative biology and taxonomic classification.</title>
        <authorList>
            <person name="Goeker M."/>
        </authorList>
    </citation>
    <scope>NUCLEOTIDE SEQUENCE [LARGE SCALE GENOMIC DNA]</scope>
    <source>
        <strain evidence="2 3">DSM 5</strain>
    </source>
</reference>
<gene>
    <name evidence="2" type="ORF">C7437_102281</name>
</gene>